<protein>
    <submittedName>
        <fullName evidence="1">Uncharacterized protein</fullName>
    </submittedName>
</protein>
<name>A0A9P7VP02_9AGAR</name>
<sequence>MNNTAVVWCLLSTGSCHEWAGRPHLDYHQGRLPDYSTGNNDASSLMDTIPRVHGYARDHGATSTPTKPAARAIRLVDVGRKYRSPRLLITYRRLINFQMKEIRPVLHANIPVIPYVLDIRGHEASIGGFFSVFEVVL</sequence>
<reference evidence="1" key="1">
    <citation type="submission" date="2020-11" db="EMBL/GenBank/DDBJ databases">
        <title>Adaptations for nitrogen fixation in a non-lichenized fungal sporocarp promotes dispersal by wood-feeding termites.</title>
        <authorList>
            <consortium name="DOE Joint Genome Institute"/>
            <person name="Koch R.A."/>
            <person name="Yoon G."/>
            <person name="Arayal U."/>
            <person name="Lail K."/>
            <person name="Amirebrahimi M."/>
            <person name="Labutti K."/>
            <person name="Lipzen A."/>
            <person name="Riley R."/>
            <person name="Barry K."/>
            <person name="Henrissat B."/>
            <person name="Grigoriev I.V."/>
            <person name="Herr J.R."/>
            <person name="Aime M.C."/>
        </authorList>
    </citation>
    <scope>NUCLEOTIDE SEQUENCE</scope>
    <source>
        <strain evidence="1">MCA 3950</strain>
    </source>
</reference>
<evidence type="ECO:0000313" key="2">
    <source>
        <dbReference type="Proteomes" id="UP000812287"/>
    </source>
</evidence>
<evidence type="ECO:0000313" key="1">
    <source>
        <dbReference type="EMBL" id="KAG7443835.1"/>
    </source>
</evidence>
<comment type="caution">
    <text evidence="1">The sequence shown here is derived from an EMBL/GenBank/DDBJ whole genome shotgun (WGS) entry which is preliminary data.</text>
</comment>
<dbReference type="GeneID" id="66099734"/>
<keyword evidence="2" id="KW-1185">Reference proteome</keyword>
<dbReference type="AlphaFoldDB" id="A0A9P7VP02"/>
<dbReference type="Proteomes" id="UP000812287">
    <property type="component" value="Unassembled WGS sequence"/>
</dbReference>
<accession>A0A9P7VP02</accession>
<gene>
    <name evidence="1" type="ORF">BT62DRAFT_1008492</name>
</gene>
<organism evidence="1 2">
    <name type="scientific">Guyanagaster necrorhizus</name>
    <dbReference type="NCBI Taxonomy" id="856835"/>
    <lineage>
        <taxon>Eukaryota</taxon>
        <taxon>Fungi</taxon>
        <taxon>Dikarya</taxon>
        <taxon>Basidiomycota</taxon>
        <taxon>Agaricomycotina</taxon>
        <taxon>Agaricomycetes</taxon>
        <taxon>Agaricomycetidae</taxon>
        <taxon>Agaricales</taxon>
        <taxon>Marasmiineae</taxon>
        <taxon>Physalacriaceae</taxon>
        <taxon>Guyanagaster</taxon>
    </lineage>
</organism>
<dbReference type="EMBL" id="MU250542">
    <property type="protein sequence ID" value="KAG7443835.1"/>
    <property type="molecule type" value="Genomic_DNA"/>
</dbReference>
<dbReference type="RefSeq" id="XP_043037335.1">
    <property type="nucleotide sequence ID" value="XM_043177447.1"/>
</dbReference>
<proteinExistence type="predicted"/>